<dbReference type="Pfam" id="PF00849">
    <property type="entry name" value="PseudoU_synth_2"/>
    <property type="match status" value="1"/>
</dbReference>
<dbReference type="PANTHER" id="PTHR21600">
    <property type="entry name" value="MITOCHONDRIAL RNA PSEUDOURIDINE SYNTHASE"/>
    <property type="match status" value="1"/>
</dbReference>
<evidence type="ECO:0000313" key="4">
    <source>
        <dbReference type="Proteomes" id="UP000297245"/>
    </source>
</evidence>
<dbReference type="EMBL" id="ML179066">
    <property type="protein sequence ID" value="THV03460.1"/>
    <property type="molecule type" value="Genomic_DNA"/>
</dbReference>
<dbReference type="Proteomes" id="UP000297245">
    <property type="component" value="Unassembled WGS sequence"/>
</dbReference>
<dbReference type="SUPFAM" id="SSF55120">
    <property type="entry name" value="Pseudouridine synthase"/>
    <property type="match status" value="1"/>
</dbReference>
<dbReference type="Gene3D" id="3.30.2350.10">
    <property type="entry name" value="Pseudouridine synthase"/>
    <property type="match status" value="1"/>
</dbReference>
<dbReference type="PANTHER" id="PTHR21600:SF87">
    <property type="entry name" value="RNA PSEUDOURIDYLATE SYNTHASE DOMAIN-CONTAINING PROTEIN 1"/>
    <property type="match status" value="1"/>
</dbReference>
<evidence type="ECO:0000259" key="2">
    <source>
        <dbReference type="Pfam" id="PF00849"/>
    </source>
</evidence>
<dbReference type="GO" id="GO:0000455">
    <property type="term" value="P:enzyme-directed rRNA pseudouridine synthesis"/>
    <property type="evidence" value="ECO:0007669"/>
    <property type="project" value="TreeGrafter"/>
</dbReference>
<proteinExistence type="inferred from homology"/>
<evidence type="ECO:0000256" key="1">
    <source>
        <dbReference type="ARBA" id="ARBA00010876"/>
    </source>
</evidence>
<keyword evidence="4" id="KW-1185">Reference proteome</keyword>
<evidence type="ECO:0000313" key="3">
    <source>
        <dbReference type="EMBL" id="THV03460.1"/>
    </source>
</evidence>
<dbReference type="CDD" id="cd02869">
    <property type="entry name" value="PseudoU_synth_RluA_like"/>
    <property type="match status" value="1"/>
</dbReference>
<dbReference type="GO" id="GO:0009982">
    <property type="term" value="F:pseudouridine synthase activity"/>
    <property type="evidence" value="ECO:0007669"/>
    <property type="project" value="InterPro"/>
</dbReference>
<dbReference type="InterPro" id="IPR006145">
    <property type="entry name" value="PsdUridine_synth_RsuA/RluA"/>
</dbReference>
<accession>A0A4S8MKU6</accession>
<dbReference type="OrthoDB" id="428658at2759"/>
<feature type="domain" description="Pseudouridine synthase RsuA/RluA-like" evidence="2">
    <location>
        <begin position="27"/>
        <end position="184"/>
    </location>
</feature>
<protein>
    <submittedName>
        <fullName evidence="3">Pseudouridine synthase</fullName>
    </submittedName>
</protein>
<reference evidence="3 4" key="1">
    <citation type="journal article" date="2019" name="Nat. Ecol. Evol.">
        <title>Megaphylogeny resolves global patterns of mushroom evolution.</title>
        <authorList>
            <person name="Varga T."/>
            <person name="Krizsan K."/>
            <person name="Foldi C."/>
            <person name="Dima B."/>
            <person name="Sanchez-Garcia M."/>
            <person name="Sanchez-Ramirez S."/>
            <person name="Szollosi G.J."/>
            <person name="Szarkandi J.G."/>
            <person name="Papp V."/>
            <person name="Albert L."/>
            <person name="Andreopoulos W."/>
            <person name="Angelini C."/>
            <person name="Antonin V."/>
            <person name="Barry K.W."/>
            <person name="Bougher N.L."/>
            <person name="Buchanan P."/>
            <person name="Buyck B."/>
            <person name="Bense V."/>
            <person name="Catcheside P."/>
            <person name="Chovatia M."/>
            <person name="Cooper J."/>
            <person name="Damon W."/>
            <person name="Desjardin D."/>
            <person name="Finy P."/>
            <person name="Geml J."/>
            <person name="Haridas S."/>
            <person name="Hughes K."/>
            <person name="Justo A."/>
            <person name="Karasinski D."/>
            <person name="Kautmanova I."/>
            <person name="Kiss B."/>
            <person name="Kocsube S."/>
            <person name="Kotiranta H."/>
            <person name="LaButti K.M."/>
            <person name="Lechner B.E."/>
            <person name="Liimatainen K."/>
            <person name="Lipzen A."/>
            <person name="Lukacs Z."/>
            <person name="Mihaltcheva S."/>
            <person name="Morgado L.N."/>
            <person name="Niskanen T."/>
            <person name="Noordeloos M.E."/>
            <person name="Ohm R.A."/>
            <person name="Ortiz-Santana B."/>
            <person name="Ovrebo C."/>
            <person name="Racz N."/>
            <person name="Riley R."/>
            <person name="Savchenko A."/>
            <person name="Shiryaev A."/>
            <person name="Soop K."/>
            <person name="Spirin V."/>
            <person name="Szebenyi C."/>
            <person name="Tomsovsky M."/>
            <person name="Tulloss R.E."/>
            <person name="Uehling J."/>
            <person name="Grigoriev I.V."/>
            <person name="Vagvolgyi C."/>
            <person name="Papp T."/>
            <person name="Martin F.M."/>
            <person name="Miettinen O."/>
            <person name="Hibbett D.S."/>
            <person name="Nagy L.G."/>
        </authorList>
    </citation>
    <scope>NUCLEOTIDE SEQUENCE [LARGE SCALE GENOMIC DNA]</scope>
    <source>
        <strain evidence="3 4">CBS 962.96</strain>
    </source>
</reference>
<name>A0A4S8MKU6_DENBC</name>
<dbReference type="InterPro" id="IPR050188">
    <property type="entry name" value="RluA_PseudoU_synthase"/>
</dbReference>
<dbReference type="InterPro" id="IPR020103">
    <property type="entry name" value="PsdUridine_synth_cat_dom_sf"/>
</dbReference>
<dbReference type="AlphaFoldDB" id="A0A4S8MKU6"/>
<sequence>MSSASRVFFRSGLSLGAEKNLYIDKAIVVVNKPPNFLSQYENSDPDFDTLDCHAAQLISTDSGVSTPLYPLHRLDKETTGCLAFARTLPAARTLSQQFQTRTVSKIYYALVRKGIDSFGGSTQGSIKTCIAYKNGYGHLSETGQGKEAITEWALVGSSSNVPLSLVRLNLLTGNKHQLRIHLAAALGAPILGDQRYSQTVPIEPLRRLLPTSKSSEAPLFLHASHLSFFRYRKNGGKKRFRLGIQAPLPEQFLQLCLKAGIKFDPELAQGGVFIDNKPVEDGRVPELDGQYLHIS</sequence>
<dbReference type="GO" id="GO:0003723">
    <property type="term" value="F:RNA binding"/>
    <property type="evidence" value="ECO:0007669"/>
    <property type="project" value="InterPro"/>
</dbReference>
<organism evidence="3 4">
    <name type="scientific">Dendrothele bispora (strain CBS 962.96)</name>
    <dbReference type="NCBI Taxonomy" id="1314807"/>
    <lineage>
        <taxon>Eukaryota</taxon>
        <taxon>Fungi</taxon>
        <taxon>Dikarya</taxon>
        <taxon>Basidiomycota</taxon>
        <taxon>Agaricomycotina</taxon>
        <taxon>Agaricomycetes</taxon>
        <taxon>Agaricomycetidae</taxon>
        <taxon>Agaricales</taxon>
        <taxon>Agaricales incertae sedis</taxon>
        <taxon>Dendrothele</taxon>
    </lineage>
</organism>
<comment type="similarity">
    <text evidence="1">Belongs to the pseudouridine synthase RluA family.</text>
</comment>
<gene>
    <name evidence="3" type="ORF">K435DRAFT_651024</name>
</gene>